<dbReference type="InterPro" id="IPR006462">
    <property type="entry name" value="MS5"/>
</dbReference>
<gene>
    <name evidence="1" type="ORF">CARUB_v10014551mg</name>
</gene>
<dbReference type="AlphaFoldDB" id="R0I0I1"/>
<keyword evidence="2" id="KW-1185">Reference proteome</keyword>
<evidence type="ECO:0000313" key="2">
    <source>
        <dbReference type="Proteomes" id="UP000029121"/>
    </source>
</evidence>
<dbReference type="EMBL" id="KB870807">
    <property type="protein sequence ID" value="EOA31375.1"/>
    <property type="molecule type" value="Genomic_DNA"/>
</dbReference>
<dbReference type="Proteomes" id="UP000029121">
    <property type="component" value="Unassembled WGS sequence"/>
</dbReference>
<name>R0I0I1_9BRAS</name>
<proteinExistence type="predicted"/>
<organism evidence="1 2">
    <name type="scientific">Capsella rubella</name>
    <dbReference type="NCBI Taxonomy" id="81985"/>
    <lineage>
        <taxon>Eukaryota</taxon>
        <taxon>Viridiplantae</taxon>
        <taxon>Streptophyta</taxon>
        <taxon>Embryophyta</taxon>
        <taxon>Tracheophyta</taxon>
        <taxon>Spermatophyta</taxon>
        <taxon>Magnoliopsida</taxon>
        <taxon>eudicotyledons</taxon>
        <taxon>Gunneridae</taxon>
        <taxon>Pentapetalae</taxon>
        <taxon>rosids</taxon>
        <taxon>malvids</taxon>
        <taxon>Brassicales</taxon>
        <taxon>Brassicaceae</taxon>
        <taxon>Camelineae</taxon>
        <taxon>Capsella</taxon>
    </lineage>
</organism>
<dbReference type="Pfam" id="PF04776">
    <property type="entry name" value="protein_MS5"/>
    <property type="match status" value="1"/>
</dbReference>
<evidence type="ECO:0000313" key="1">
    <source>
        <dbReference type="EMBL" id="EOA31375.1"/>
    </source>
</evidence>
<dbReference type="OrthoDB" id="1109063at2759"/>
<dbReference type="STRING" id="81985.R0I0I1"/>
<dbReference type="KEGG" id="crb:17891664"/>
<protein>
    <submittedName>
        <fullName evidence="1">Uncharacterized protein</fullName>
    </submittedName>
</protein>
<reference evidence="2" key="1">
    <citation type="journal article" date="2013" name="Nat. Genet.">
        <title>The Capsella rubella genome and the genomic consequences of rapid mating system evolution.</title>
        <authorList>
            <person name="Slotte T."/>
            <person name="Hazzouri K.M."/>
            <person name="Agren J.A."/>
            <person name="Koenig D."/>
            <person name="Maumus F."/>
            <person name="Guo Y.L."/>
            <person name="Steige K."/>
            <person name="Platts A.E."/>
            <person name="Escobar J.S."/>
            <person name="Newman L.K."/>
            <person name="Wang W."/>
            <person name="Mandakova T."/>
            <person name="Vello E."/>
            <person name="Smith L.M."/>
            <person name="Henz S.R."/>
            <person name="Steffen J."/>
            <person name="Takuno S."/>
            <person name="Brandvain Y."/>
            <person name="Coop G."/>
            <person name="Andolfatto P."/>
            <person name="Hu T.T."/>
            <person name="Blanchette M."/>
            <person name="Clark R.M."/>
            <person name="Quesneville H."/>
            <person name="Nordborg M."/>
            <person name="Gaut B.S."/>
            <person name="Lysak M.A."/>
            <person name="Jenkins J."/>
            <person name="Grimwood J."/>
            <person name="Chapman J."/>
            <person name="Prochnik S."/>
            <person name="Shu S."/>
            <person name="Rokhsar D."/>
            <person name="Schmutz J."/>
            <person name="Weigel D."/>
            <person name="Wright S.I."/>
        </authorList>
    </citation>
    <scope>NUCLEOTIDE SEQUENCE [LARGE SCALE GENOMIC DNA]</scope>
    <source>
        <strain evidence="2">cv. Monte Gargano</strain>
    </source>
</reference>
<accession>R0I0I1</accession>
<sequence>MEYTQSTFSVTCSYKITFKAKDPASAKTKPTLATFQAQVNEIAFNRFALVFANSGPYPVETKRYHIDESNVLCGHFLPHFMPKLLTEENPFQDDTGRFRLLKKTEVLKNEWIHLYLELAVATTNRRRIEHGVGGLKIRKVAMEIPRDLEPFHKGLDAYDAIFYIRYTDPCKDRAGDDDGDRLALVRRIVDVHSGIFRIVGCTQSFQSITPPAASNGTAAMEMEASPQD</sequence>